<dbReference type="HOGENOM" id="CLU_1311880_0_0_1"/>
<feature type="region of interest" description="Disordered" evidence="1">
    <location>
        <begin position="187"/>
        <end position="210"/>
    </location>
</feature>
<accession>A0A0E0C319</accession>
<dbReference type="Gramene" id="OMERI01G16870.5">
    <property type="protein sequence ID" value="OMERI01G16870.5"/>
    <property type="gene ID" value="OMERI01G16870"/>
</dbReference>
<feature type="compositionally biased region" description="Polar residues" evidence="1">
    <location>
        <begin position="187"/>
        <end position="197"/>
    </location>
</feature>
<organism evidence="2">
    <name type="scientific">Oryza meridionalis</name>
    <dbReference type="NCBI Taxonomy" id="40149"/>
    <lineage>
        <taxon>Eukaryota</taxon>
        <taxon>Viridiplantae</taxon>
        <taxon>Streptophyta</taxon>
        <taxon>Embryophyta</taxon>
        <taxon>Tracheophyta</taxon>
        <taxon>Spermatophyta</taxon>
        <taxon>Magnoliopsida</taxon>
        <taxon>Liliopsida</taxon>
        <taxon>Poales</taxon>
        <taxon>Poaceae</taxon>
        <taxon>BOP clade</taxon>
        <taxon>Oryzoideae</taxon>
        <taxon>Oryzeae</taxon>
        <taxon>Oryzinae</taxon>
        <taxon>Oryza</taxon>
    </lineage>
</organism>
<name>A0A0E0C319_9ORYZ</name>
<protein>
    <submittedName>
        <fullName evidence="2">Uncharacterized protein</fullName>
    </submittedName>
</protein>
<evidence type="ECO:0000313" key="3">
    <source>
        <dbReference type="Proteomes" id="UP000008021"/>
    </source>
</evidence>
<reference evidence="2" key="2">
    <citation type="submission" date="2018-05" db="EMBL/GenBank/DDBJ databases">
        <title>OmerRS3 (Oryza meridionalis Reference Sequence Version 3).</title>
        <authorList>
            <person name="Zhang J."/>
            <person name="Kudrna D."/>
            <person name="Lee S."/>
            <person name="Talag J."/>
            <person name="Welchert J."/>
            <person name="Wing R.A."/>
        </authorList>
    </citation>
    <scope>NUCLEOTIDE SEQUENCE [LARGE SCALE GENOMIC DNA]</scope>
    <source>
        <strain evidence="2">cv. OR44</strain>
    </source>
</reference>
<proteinExistence type="predicted"/>
<sequence>MAQPSRKCFKPDVRHLEKNRPTIASIHSFSFNSTNHQPHVILIPSTSQFLSLSPPTSYLLSPYNLTRDGEDTTTTSPAAASPTTSFEATKEVRRPRRRRHPSTSLVVGIPDDKLRGYREDDLAAFGVPHGECRVCGRRYDDDDLTSNDVSLISVETVGGGVVPVHQGAHRAWPPCPLESFAIVSSQERTSDPSSPNLLTRLARPTRPVVG</sequence>
<evidence type="ECO:0000313" key="2">
    <source>
        <dbReference type="EnsemblPlants" id="OMERI01G16870.5"/>
    </source>
</evidence>
<evidence type="ECO:0000256" key="1">
    <source>
        <dbReference type="SAM" id="MobiDB-lite"/>
    </source>
</evidence>
<feature type="region of interest" description="Disordered" evidence="1">
    <location>
        <begin position="65"/>
        <end position="106"/>
    </location>
</feature>
<dbReference type="Proteomes" id="UP000008021">
    <property type="component" value="Chromosome 1"/>
</dbReference>
<dbReference type="AlphaFoldDB" id="A0A0E0C319"/>
<keyword evidence="3" id="KW-1185">Reference proteome</keyword>
<reference evidence="2" key="1">
    <citation type="submission" date="2015-04" db="UniProtKB">
        <authorList>
            <consortium name="EnsemblPlants"/>
        </authorList>
    </citation>
    <scope>IDENTIFICATION</scope>
</reference>
<feature type="compositionally biased region" description="Low complexity" evidence="1">
    <location>
        <begin position="72"/>
        <end position="85"/>
    </location>
</feature>
<dbReference type="EnsemblPlants" id="OMERI01G16870.5">
    <property type="protein sequence ID" value="OMERI01G16870.5"/>
    <property type="gene ID" value="OMERI01G16870"/>
</dbReference>